<protein>
    <recommendedName>
        <fullName evidence="10">Major facilitator superfamily (MFS) profile domain-containing protein</fullName>
    </recommendedName>
</protein>
<organism evidence="11 12">
    <name type="scientific">Rhodotorula mucilaginosa</name>
    <name type="common">Yeast</name>
    <name type="synonym">Rhodotorula rubra</name>
    <dbReference type="NCBI Taxonomy" id="5537"/>
    <lineage>
        <taxon>Eukaryota</taxon>
        <taxon>Fungi</taxon>
        <taxon>Dikarya</taxon>
        <taxon>Basidiomycota</taxon>
        <taxon>Pucciniomycotina</taxon>
        <taxon>Microbotryomycetes</taxon>
        <taxon>Sporidiobolales</taxon>
        <taxon>Sporidiobolaceae</taxon>
        <taxon>Rhodotorula</taxon>
    </lineage>
</organism>
<dbReference type="Pfam" id="PF00083">
    <property type="entry name" value="Sugar_tr"/>
    <property type="match status" value="2"/>
</dbReference>
<feature type="transmembrane region" description="Helical" evidence="9">
    <location>
        <begin position="318"/>
        <end position="338"/>
    </location>
</feature>
<dbReference type="InterPro" id="IPR003663">
    <property type="entry name" value="Sugar/inositol_transpt"/>
</dbReference>
<dbReference type="PANTHER" id="PTHR48022">
    <property type="entry name" value="PLASTIDIC GLUCOSE TRANSPORTER 4"/>
    <property type="match status" value="1"/>
</dbReference>
<evidence type="ECO:0000256" key="2">
    <source>
        <dbReference type="ARBA" id="ARBA00010992"/>
    </source>
</evidence>
<evidence type="ECO:0000256" key="7">
    <source>
        <dbReference type="ARBA" id="ARBA00049119"/>
    </source>
</evidence>
<dbReference type="InterPro" id="IPR005829">
    <property type="entry name" value="Sugar_transporter_CS"/>
</dbReference>
<evidence type="ECO:0000256" key="1">
    <source>
        <dbReference type="ARBA" id="ARBA00004141"/>
    </source>
</evidence>
<feature type="transmembrane region" description="Helical" evidence="9">
    <location>
        <begin position="377"/>
        <end position="402"/>
    </location>
</feature>
<dbReference type="GO" id="GO:0015793">
    <property type="term" value="P:glycerol transmembrane transport"/>
    <property type="evidence" value="ECO:0007669"/>
    <property type="project" value="TreeGrafter"/>
</dbReference>
<dbReference type="GO" id="GO:0005351">
    <property type="term" value="F:carbohydrate:proton symporter activity"/>
    <property type="evidence" value="ECO:0007669"/>
    <property type="project" value="TreeGrafter"/>
</dbReference>
<comment type="similarity">
    <text evidence="2">Belongs to the major facilitator superfamily. Sugar transporter (TC 2.A.1.1) family.</text>
</comment>
<keyword evidence="5 9" id="KW-1133">Transmembrane helix</keyword>
<feature type="transmembrane region" description="Helical" evidence="9">
    <location>
        <begin position="237"/>
        <end position="257"/>
    </location>
</feature>
<dbReference type="OrthoDB" id="2544694at2759"/>
<dbReference type="PRINTS" id="PR00171">
    <property type="entry name" value="SUGRTRNSPORT"/>
</dbReference>
<accession>A0A9P6W0H6</accession>
<evidence type="ECO:0000256" key="6">
    <source>
        <dbReference type="ARBA" id="ARBA00023136"/>
    </source>
</evidence>
<feature type="transmembrane region" description="Helical" evidence="9">
    <location>
        <begin position="205"/>
        <end position="225"/>
    </location>
</feature>
<dbReference type="PROSITE" id="PS50850">
    <property type="entry name" value="MFS"/>
    <property type="match status" value="1"/>
</dbReference>
<dbReference type="AlphaFoldDB" id="A0A9P6W0H6"/>
<gene>
    <name evidence="11" type="ORF">C6P46_004650</name>
</gene>
<feature type="region of interest" description="Disordered" evidence="8">
    <location>
        <begin position="1"/>
        <end position="31"/>
    </location>
</feature>
<feature type="compositionally biased region" description="Basic and acidic residues" evidence="8">
    <location>
        <begin position="554"/>
        <end position="567"/>
    </location>
</feature>
<sequence length="567" mass="61812">MATPMQQPEPTQQLPPADTKKPEEAALADPTIEDAATTTQLPDDAKTNAAGVPSYFGLTGTKLISAITAVASTGFLLFGYDQGVMSGIITGREFIDTFPACDAAVQGASRAALLQATYVALYEIGCLAGAVVALFYGNKTGRRRMIIYGAIVMMVGVVIQVTTFKGHWAGGQFIVGRIITGIGNGMNTSTIPSWMAECSRSHNRGLLICIEASMIATGTAIAYWLDFGLSFIHSSFNWRFPIAFQVFFAILLIWGVVCLPESPRWLMHEGRHVDAQRVVAALADDAYDSEATILQTRLIMQSIEQSHQLGYLGTGRTLSLILGGVNVTVYALAAFASFFTIERFGRRKMFLGGTIGQCVSLIITMACLIPGEPKSALNGAVFGLFLFLFFFGSTWLQLPWLYPAEINPLRTRTNANAVSTLSNWLFNFTVVQFTPVFLDTSAAGCFGFFALMNLLFIPMIYFFYPETAGRTLEEIDLIFAKGYAEHRSYVNVSLELPKLNDTEVRDELDRLHREHESRKGRLPAEEVGAGMPGSDQNTLANAEAEIEADALATNEKKPAAGGEKRNL</sequence>
<feature type="transmembrane region" description="Helical" evidence="9">
    <location>
        <begin position="441"/>
        <end position="464"/>
    </location>
</feature>
<feature type="domain" description="Major facilitator superfamily (MFS) profile" evidence="10">
    <location>
        <begin position="67"/>
        <end position="468"/>
    </location>
</feature>
<dbReference type="InterPro" id="IPR050360">
    <property type="entry name" value="MFS_Sugar_Transporters"/>
</dbReference>
<feature type="transmembrane region" description="Helical" evidence="9">
    <location>
        <begin position="63"/>
        <end position="80"/>
    </location>
</feature>
<reference evidence="11 12" key="1">
    <citation type="submission" date="2020-11" db="EMBL/GenBank/DDBJ databases">
        <title>Kefir isolates.</title>
        <authorList>
            <person name="Marcisauskas S."/>
            <person name="Kim Y."/>
            <person name="Blasche S."/>
        </authorList>
    </citation>
    <scope>NUCLEOTIDE SEQUENCE [LARGE SCALE GENOMIC DNA]</scope>
    <source>
        <strain evidence="11 12">KR</strain>
    </source>
</reference>
<dbReference type="SUPFAM" id="SSF103473">
    <property type="entry name" value="MFS general substrate transporter"/>
    <property type="match status" value="1"/>
</dbReference>
<keyword evidence="6 9" id="KW-0472">Membrane</keyword>
<feature type="transmembrane region" description="Helical" evidence="9">
    <location>
        <begin position="145"/>
        <end position="164"/>
    </location>
</feature>
<dbReference type="Gene3D" id="1.20.1250.20">
    <property type="entry name" value="MFS general substrate transporter like domains"/>
    <property type="match status" value="2"/>
</dbReference>
<dbReference type="GO" id="GO:0016020">
    <property type="term" value="C:membrane"/>
    <property type="evidence" value="ECO:0007669"/>
    <property type="project" value="UniProtKB-SubCell"/>
</dbReference>
<keyword evidence="3" id="KW-0813">Transport</keyword>
<feature type="region of interest" description="Disordered" evidence="8">
    <location>
        <begin position="511"/>
        <end position="567"/>
    </location>
</feature>
<comment type="caution">
    <text evidence="11">The sequence shown here is derived from an EMBL/GenBank/DDBJ whole genome shotgun (WGS) entry which is preliminary data.</text>
</comment>
<evidence type="ECO:0000259" key="10">
    <source>
        <dbReference type="PROSITE" id="PS50850"/>
    </source>
</evidence>
<evidence type="ECO:0000313" key="12">
    <source>
        <dbReference type="Proteomes" id="UP000777482"/>
    </source>
</evidence>
<keyword evidence="4 9" id="KW-0812">Transmembrane</keyword>
<dbReference type="Proteomes" id="UP000777482">
    <property type="component" value="Unassembled WGS sequence"/>
</dbReference>
<feature type="transmembrane region" description="Helical" evidence="9">
    <location>
        <begin position="350"/>
        <end position="371"/>
    </location>
</feature>
<dbReference type="InterPro" id="IPR005828">
    <property type="entry name" value="MFS_sugar_transport-like"/>
</dbReference>
<evidence type="ECO:0000256" key="9">
    <source>
        <dbReference type="SAM" id="Phobius"/>
    </source>
</evidence>
<keyword evidence="12" id="KW-1185">Reference proteome</keyword>
<evidence type="ECO:0000256" key="5">
    <source>
        <dbReference type="ARBA" id="ARBA00022989"/>
    </source>
</evidence>
<evidence type="ECO:0000256" key="4">
    <source>
        <dbReference type="ARBA" id="ARBA00022692"/>
    </source>
</evidence>
<comment type="subcellular location">
    <subcellularLocation>
        <location evidence="1">Membrane</location>
        <topology evidence="1">Multi-pass membrane protein</topology>
    </subcellularLocation>
</comment>
<name>A0A9P6W0H6_RHOMI</name>
<evidence type="ECO:0000256" key="3">
    <source>
        <dbReference type="ARBA" id="ARBA00022448"/>
    </source>
</evidence>
<dbReference type="InterPro" id="IPR036259">
    <property type="entry name" value="MFS_trans_sf"/>
</dbReference>
<proteinExistence type="inferred from homology"/>
<dbReference type="PROSITE" id="PS00216">
    <property type="entry name" value="SUGAR_TRANSPORT_1"/>
    <property type="match status" value="1"/>
</dbReference>
<dbReference type="InterPro" id="IPR020846">
    <property type="entry name" value="MFS_dom"/>
</dbReference>
<dbReference type="EMBL" id="PUHQ01000045">
    <property type="protein sequence ID" value="KAG0660350.1"/>
    <property type="molecule type" value="Genomic_DNA"/>
</dbReference>
<evidence type="ECO:0000256" key="8">
    <source>
        <dbReference type="SAM" id="MobiDB-lite"/>
    </source>
</evidence>
<feature type="transmembrane region" description="Helical" evidence="9">
    <location>
        <begin position="119"/>
        <end position="138"/>
    </location>
</feature>
<evidence type="ECO:0000313" key="11">
    <source>
        <dbReference type="EMBL" id="KAG0660350.1"/>
    </source>
</evidence>
<comment type="catalytic activity">
    <reaction evidence="7">
        <text>myo-inositol(out) + H(+)(out) = myo-inositol(in) + H(+)(in)</text>
        <dbReference type="Rhea" id="RHEA:60364"/>
        <dbReference type="ChEBI" id="CHEBI:15378"/>
        <dbReference type="ChEBI" id="CHEBI:17268"/>
    </reaction>
</comment>
<dbReference type="PANTHER" id="PTHR48022:SF69">
    <property type="entry name" value="SUGAR TRANSPORTER"/>
    <property type="match status" value="1"/>
</dbReference>
<feature type="compositionally biased region" description="Polar residues" evidence="8">
    <location>
        <begin position="1"/>
        <end position="14"/>
    </location>
</feature>
<feature type="compositionally biased region" description="Basic and acidic residues" evidence="8">
    <location>
        <begin position="511"/>
        <end position="524"/>
    </location>
</feature>